<name>A0A7L5DI62_9BACT</name>
<sequence length="131" mass="15009">MAKNTFGTRPNSRPAGRGSRAKSQFWASLDRFTHWLVGEENSWASNNFWRIAWVSLLMGVYIYFNLRAESLVRRIQSSRLILDEKRSQATVLRADFDKSGRQSEIMKRVADLGLTNGTTPPHKLIIDRGEP</sequence>
<dbReference type="InterPro" id="IPR045755">
    <property type="entry name" value="FtsL-like"/>
</dbReference>
<feature type="transmembrane region" description="Helical" evidence="1">
    <location>
        <begin position="48"/>
        <end position="66"/>
    </location>
</feature>
<accession>A0A7L5DI62</accession>
<dbReference type="AlphaFoldDB" id="A0A7L5DI62"/>
<evidence type="ECO:0000256" key="1">
    <source>
        <dbReference type="SAM" id="Phobius"/>
    </source>
</evidence>
<keyword evidence="1" id="KW-1133">Transmembrane helix</keyword>
<reference evidence="2 3" key="1">
    <citation type="submission" date="2020-04" db="EMBL/GenBank/DDBJ databases">
        <title>Genome sequencing of novel species.</title>
        <authorList>
            <person name="Heo J."/>
            <person name="Kim S.-J."/>
            <person name="Kim J.-S."/>
            <person name="Hong S.-B."/>
            <person name="Kwon S.-W."/>
        </authorList>
    </citation>
    <scope>NUCLEOTIDE SEQUENCE [LARGE SCALE GENOMIC DNA]</scope>
    <source>
        <strain evidence="2 3">CJU-R4</strain>
    </source>
</reference>
<evidence type="ECO:0008006" key="4">
    <source>
        <dbReference type="Google" id="ProtNLM"/>
    </source>
</evidence>
<evidence type="ECO:0000313" key="3">
    <source>
        <dbReference type="Proteomes" id="UP000501128"/>
    </source>
</evidence>
<dbReference type="Pfam" id="PF19579">
    <property type="entry name" value="FtsL_2"/>
    <property type="match status" value="1"/>
</dbReference>
<dbReference type="KEGG" id="srho:HH216_04230"/>
<gene>
    <name evidence="2" type="ORF">HH216_04230</name>
</gene>
<dbReference type="EMBL" id="CP051677">
    <property type="protein sequence ID" value="QJD77715.1"/>
    <property type="molecule type" value="Genomic_DNA"/>
</dbReference>
<keyword evidence="1" id="KW-0812">Transmembrane</keyword>
<dbReference type="RefSeq" id="WP_169549659.1">
    <property type="nucleotide sequence ID" value="NZ_CP051677.1"/>
</dbReference>
<keyword evidence="3" id="KW-1185">Reference proteome</keyword>
<protein>
    <recommendedName>
        <fullName evidence="4">S-adenosyl-methyltransferase</fullName>
    </recommendedName>
</protein>
<dbReference type="Proteomes" id="UP000501128">
    <property type="component" value="Chromosome"/>
</dbReference>
<proteinExistence type="predicted"/>
<evidence type="ECO:0000313" key="2">
    <source>
        <dbReference type="EMBL" id="QJD77715.1"/>
    </source>
</evidence>
<keyword evidence="1" id="KW-0472">Membrane</keyword>
<organism evidence="2 3">
    <name type="scientific">Spirosoma rhododendri</name>
    <dbReference type="NCBI Taxonomy" id="2728024"/>
    <lineage>
        <taxon>Bacteria</taxon>
        <taxon>Pseudomonadati</taxon>
        <taxon>Bacteroidota</taxon>
        <taxon>Cytophagia</taxon>
        <taxon>Cytophagales</taxon>
        <taxon>Cytophagaceae</taxon>
        <taxon>Spirosoma</taxon>
    </lineage>
</organism>